<dbReference type="EMBL" id="JBEDUW010000282">
    <property type="protein sequence ID" value="KAK9901837.1"/>
    <property type="molecule type" value="Genomic_DNA"/>
</dbReference>
<evidence type="ECO:0000313" key="2">
    <source>
        <dbReference type="EMBL" id="KAK9901837.1"/>
    </source>
</evidence>
<reference evidence="2 3" key="1">
    <citation type="journal article" date="2023" name="G3 (Bethesda)">
        <title>A chromosome-length genome assembly and annotation of blackberry (Rubus argutus, cv. 'Hillquist').</title>
        <authorList>
            <person name="Bruna T."/>
            <person name="Aryal R."/>
            <person name="Dudchenko O."/>
            <person name="Sargent D.J."/>
            <person name="Mead D."/>
            <person name="Buti M."/>
            <person name="Cavallini A."/>
            <person name="Hytonen T."/>
            <person name="Andres J."/>
            <person name="Pham M."/>
            <person name="Weisz D."/>
            <person name="Mascagni F."/>
            <person name="Usai G."/>
            <person name="Natali L."/>
            <person name="Bassil N."/>
            <person name="Fernandez G.E."/>
            <person name="Lomsadze A."/>
            <person name="Armour M."/>
            <person name="Olukolu B."/>
            <person name="Poorten T."/>
            <person name="Britton C."/>
            <person name="Davik J."/>
            <person name="Ashrafi H."/>
            <person name="Aiden E.L."/>
            <person name="Borodovsky M."/>
            <person name="Worthington M."/>
        </authorList>
    </citation>
    <scope>NUCLEOTIDE SEQUENCE [LARGE SCALE GENOMIC DNA]</scope>
    <source>
        <strain evidence="2">PI 553951</strain>
    </source>
</reference>
<protein>
    <submittedName>
        <fullName evidence="2">Uncharacterized protein</fullName>
    </submittedName>
</protein>
<dbReference type="GO" id="GO:0043565">
    <property type="term" value="F:sequence-specific DNA binding"/>
    <property type="evidence" value="ECO:0007669"/>
    <property type="project" value="TreeGrafter"/>
</dbReference>
<feature type="compositionally biased region" description="Basic and acidic residues" evidence="1">
    <location>
        <begin position="171"/>
        <end position="194"/>
    </location>
</feature>
<dbReference type="PANTHER" id="PTHR15131">
    <property type="entry name" value="SMALL NUCLEAR RNA ACTIVATING COMPLEX, POLYPEPTIDE 1"/>
    <property type="match status" value="1"/>
</dbReference>
<evidence type="ECO:0000256" key="1">
    <source>
        <dbReference type="SAM" id="MobiDB-lite"/>
    </source>
</evidence>
<accession>A0AAW1VIN3</accession>
<sequence length="213" mass="24419">MDLGLFKRDIDELIGEFAAAESIHDHSRLPESSLSRRLGGLYCRYETQPFKPPFKVYISLEELKKLRKLVVDAKVRDVNVVSALVKRMLDKNAFLFGCVETNEGLKGKVDELTELENAQIQAACKQLFADTRIEEFIHMDLGVEVDLSKLKQMSSDYAQLKKIAAMEDGEQEMKGVSKDKELKLHEEEQQRQEEELGDDESFDKELEQMLSET</sequence>
<dbReference type="GO" id="GO:0042795">
    <property type="term" value="P:snRNA transcription by RNA polymerase II"/>
    <property type="evidence" value="ECO:0007669"/>
    <property type="project" value="TreeGrafter"/>
</dbReference>
<dbReference type="PANTHER" id="PTHR15131:SF3">
    <property type="entry name" value="SNRNA-ACTIVATING PROTEIN COMPLEX SUBUNIT 1"/>
    <property type="match status" value="1"/>
</dbReference>
<name>A0AAW1VIN3_RUBAR</name>
<gene>
    <name evidence="2" type="ORF">M0R45_001932</name>
</gene>
<dbReference type="AlphaFoldDB" id="A0AAW1VIN3"/>
<dbReference type="GO" id="GO:0042796">
    <property type="term" value="P:snRNA transcription by RNA polymerase III"/>
    <property type="evidence" value="ECO:0007669"/>
    <property type="project" value="TreeGrafter"/>
</dbReference>
<dbReference type="Proteomes" id="UP001457282">
    <property type="component" value="Unassembled WGS sequence"/>
</dbReference>
<evidence type="ECO:0000313" key="3">
    <source>
        <dbReference type="Proteomes" id="UP001457282"/>
    </source>
</evidence>
<comment type="caution">
    <text evidence="2">The sequence shown here is derived from an EMBL/GenBank/DDBJ whole genome shotgun (WGS) entry which is preliminary data.</text>
</comment>
<dbReference type="InterPro" id="IPR019188">
    <property type="entry name" value="SNAPC1"/>
</dbReference>
<dbReference type="Pfam" id="PF09808">
    <property type="entry name" value="SNAPC1"/>
    <property type="match status" value="1"/>
</dbReference>
<feature type="region of interest" description="Disordered" evidence="1">
    <location>
        <begin position="170"/>
        <end position="213"/>
    </location>
</feature>
<dbReference type="GO" id="GO:0019185">
    <property type="term" value="C:snRNA-activating protein complex"/>
    <property type="evidence" value="ECO:0007669"/>
    <property type="project" value="TreeGrafter"/>
</dbReference>
<proteinExistence type="predicted"/>
<keyword evidence="3" id="KW-1185">Reference proteome</keyword>
<organism evidence="2 3">
    <name type="scientific">Rubus argutus</name>
    <name type="common">Southern blackberry</name>
    <dbReference type="NCBI Taxonomy" id="59490"/>
    <lineage>
        <taxon>Eukaryota</taxon>
        <taxon>Viridiplantae</taxon>
        <taxon>Streptophyta</taxon>
        <taxon>Embryophyta</taxon>
        <taxon>Tracheophyta</taxon>
        <taxon>Spermatophyta</taxon>
        <taxon>Magnoliopsida</taxon>
        <taxon>eudicotyledons</taxon>
        <taxon>Gunneridae</taxon>
        <taxon>Pentapetalae</taxon>
        <taxon>rosids</taxon>
        <taxon>fabids</taxon>
        <taxon>Rosales</taxon>
        <taxon>Rosaceae</taxon>
        <taxon>Rosoideae</taxon>
        <taxon>Rosoideae incertae sedis</taxon>
        <taxon>Rubus</taxon>
    </lineage>
</organism>